<dbReference type="PROSITE" id="PS00894">
    <property type="entry name" value="HTH_DEOR_1"/>
    <property type="match status" value="1"/>
</dbReference>
<sequence>MRETPGRLLRLLSLMQNRNDWSGAELAERLGVTVRTVRRDIERLRALGYPVETTPGTAGYRLGVGAALPPLLLDDEEAVAVAIGLRTAALGTVTGIEEASVRALAKLERFLPSRLRHRIAALGDAMVPMAGGAAVDPGVLTTIARACQGRYRLRFDYRAADGGVSVRDAEPYRLVHSGRRWYLLAFDVDRDDWRTFRVDRIRPRAPDGPRFTPRPLPEPDAAGYTSLGITTRPYRYRARVTFHASAAEVSAVLPPTVARVEPDGPHRCTVRAGADSLDVLALHLGAVGVEFTVHEPPELVEHLDRLAGRLLRARPGARRRPRE</sequence>
<dbReference type="InterPro" id="IPR051534">
    <property type="entry name" value="CBASS_pafABC_assoc_protein"/>
</dbReference>
<name>A0A1H1H3E8_9ACTN</name>
<gene>
    <name evidence="5" type="ORF">SAMN04489764_4006</name>
</gene>
<protein>
    <submittedName>
        <fullName evidence="5">Predicted DNA-binding transcriptional regulator YafY, contains an HTH and WYL domains</fullName>
    </submittedName>
</protein>
<proteinExistence type="predicted"/>
<dbReference type="EMBL" id="FNKK01000002">
    <property type="protein sequence ID" value="SDR19628.1"/>
    <property type="molecule type" value="Genomic_DNA"/>
</dbReference>
<dbReference type="Pfam" id="PF08279">
    <property type="entry name" value="HTH_11"/>
    <property type="match status" value="1"/>
</dbReference>
<keyword evidence="3" id="KW-0804">Transcription</keyword>
<dbReference type="InterPro" id="IPR036390">
    <property type="entry name" value="WH_DNA-bd_sf"/>
</dbReference>
<dbReference type="InterPro" id="IPR018356">
    <property type="entry name" value="Tscrpt_reg_HTH_DeoR_CS"/>
</dbReference>
<feature type="domain" description="HTH deoR-type" evidence="4">
    <location>
        <begin position="4"/>
        <end position="59"/>
    </location>
</feature>
<evidence type="ECO:0000256" key="3">
    <source>
        <dbReference type="ARBA" id="ARBA00023163"/>
    </source>
</evidence>
<dbReference type="InterPro" id="IPR001034">
    <property type="entry name" value="DeoR_HTH"/>
</dbReference>
<organism evidence="5 6">
    <name type="scientific">Thermostaphylospora chromogena</name>
    <dbReference type="NCBI Taxonomy" id="35622"/>
    <lineage>
        <taxon>Bacteria</taxon>
        <taxon>Bacillati</taxon>
        <taxon>Actinomycetota</taxon>
        <taxon>Actinomycetes</taxon>
        <taxon>Streptosporangiales</taxon>
        <taxon>Thermomonosporaceae</taxon>
        <taxon>Thermostaphylospora</taxon>
    </lineage>
</organism>
<keyword evidence="2 5" id="KW-0238">DNA-binding</keyword>
<dbReference type="AlphaFoldDB" id="A0A1H1H3E8"/>
<reference evidence="5 6" key="1">
    <citation type="submission" date="2016-10" db="EMBL/GenBank/DDBJ databases">
        <authorList>
            <person name="de Groot N.N."/>
        </authorList>
    </citation>
    <scope>NUCLEOTIDE SEQUENCE [LARGE SCALE GENOMIC DNA]</scope>
    <source>
        <strain evidence="5 6">DSM 43794</strain>
    </source>
</reference>
<evidence type="ECO:0000313" key="5">
    <source>
        <dbReference type="EMBL" id="SDR19628.1"/>
    </source>
</evidence>
<dbReference type="InterPro" id="IPR036388">
    <property type="entry name" value="WH-like_DNA-bd_sf"/>
</dbReference>
<dbReference type="InterPro" id="IPR028349">
    <property type="entry name" value="PafC-like"/>
</dbReference>
<evidence type="ECO:0000313" key="6">
    <source>
        <dbReference type="Proteomes" id="UP000217103"/>
    </source>
</evidence>
<keyword evidence="6" id="KW-1185">Reference proteome</keyword>
<dbReference type="STRING" id="35622.SAMN04489764_4006"/>
<dbReference type="InterPro" id="IPR013196">
    <property type="entry name" value="HTH_11"/>
</dbReference>
<evidence type="ECO:0000259" key="4">
    <source>
        <dbReference type="PROSITE" id="PS51000"/>
    </source>
</evidence>
<dbReference type="GO" id="GO:0003700">
    <property type="term" value="F:DNA-binding transcription factor activity"/>
    <property type="evidence" value="ECO:0007669"/>
    <property type="project" value="InterPro"/>
</dbReference>
<dbReference type="PANTHER" id="PTHR34580:SF3">
    <property type="entry name" value="PROTEIN PAFB"/>
    <property type="match status" value="1"/>
</dbReference>
<dbReference type="Proteomes" id="UP000217103">
    <property type="component" value="Unassembled WGS sequence"/>
</dbReference>
<evidence type="ECO:0000256" key="1">
    <source>
        <dbReference type="ARBA" id="ARBA00023015"/>
    </source>
</evidence>
<keyword evidence="1" id="KW-0805">Transcription regulation</keyword>
<dbReference type="RefSeq" id="WP_093260956.1">
    <property type="nucleotide sequence ID" value="NZ_FNKK01000002.1"/>
</dbReference>
<dbReference type="Pfam" id="PF13280">
    <property type="entry name" value="WYL"/>
    <property type="match status" value="1"/>
</dbReference>
<evidence type="ECO:0000256" key="2">
    <source>
        <dbReference type="ARBA" id="ARBA00023125"/>
    </source>
</evidence>
<dbReference type="PANTHER" id="PTHR34580">
    <property type="match status" value="1"/>
</dbReference>
<dbReference type="PROSITE" id="PS51000">
    <property type="entry name" value="HTH_DEOR_2"/>
    <property type="match status" value="1"/>
</dbReference>
<dbReference type="OrthoDB" id="3616433at2"/>
<dbReference type="PROSITE" id="PS52050">
    <property type="entry name" value="WYL"/>
    <property type="match status" value="1"/>
</dbReference>
<dbReference type="InterPro" id="IPR057727">
    <property type="entry name" value="WCX_dom"/>
</dbReference>
<dbReference type="PIRSF" id="PIRSF016838">
    <property type="entry name" value="PafC"/>
    <property type="match status" value="1"/>
</dbReference>
<dbReference type="GO" id="GO:0003677">
    <property type="term" value="F:DNA binding"/>
    <property type="evidence" value="ECO:0007669"/>
    <property type="project" value="UniProtKB-KW"/>
</dbReference>
<dbReference type="SMART" id="SM00420">
    <property type="entry name" value="HTH_DEOR"/>
    <property type="match status" value="1"/>
</dbReference>
<dbReference type="InterPro" id="IPR026881">
    <property type="entry name" value="WYL_dom"/>
</dbReference>
<accession>A0A1H1H3E8</accession>
<dbReference type="Gene3D" id="1.10.10.10">
    <property type="entry name" value="Winged helix-like DNA-binding domain superfamily/Winged helix DNA-binding domain"/>
    <property type="match status" value="1"/>
</dbReference>
<dbReference type="SUPFAM" id="SSF46785">
    <property type="entry name" value="Winged helix' DNA-binding domain"/>
    <property type="match status" value="1"/>
</dbReference>
<dbReference type="Pfam" id="PF25583">
    <property type="entry name" value="WCX"/>
    <property type="match status" value="1"/>
</dbReference>